<dbReference type="InterPro" id="IPR001478">
    <property type="entry name" value="PDZ"/>
</dbReference>
<dbReference type="GO" id="GO:0016324">
    <property type="term" value="C:apical plasma membrane"/>
    <property type="evidence" value="ECO:0007669"/>
    <property type="project" value="TreeGrafter"/>
</dbReference>
<dbReference type="EMBL" id="GGYP01003612">
    <property type="protein sequence ID" value="MDE48383.1"/>
    <property type="molecule type" value="Transcribed_RNA"/>
</dbReference>
<keyword evidence="1" id="KW-0677">Repeat</keyword>
<dbReference type="CDD" id="cd06768">
    <property type="entry name" value="PDZ_NHERF-like"/>
    <property type="match status" value="1"/>
</dbReference>
<dbReference type="SMART" id="SM00228">
    <property type="entry name" value="PDZ"/>
    <property type="match status" value="1"/>
</dbReference>
<gene>
    <name evidence="4" type="primary">SLC9A3R1_0</name>
    <name evidence="5" type="synonym">SLC9A3R1_1</name>
    <name evidence="5" type="ORF">g.10560</name>
    <name evidence="4" type="ORF">g.10563</name>
</gene>
<feature type="compositionally biased region" description="Basic and acidic residues" evidence="2">
    <location>
        <begin position="263"/>
        <end position="280"/>
    </location>
</feature>
<dbReference type="PROSITE" id="PS50106">
    <property type="entry name" value="PDZ"/>
    <property type="match status" value="1"/>
</dbReference>
<dbReference type="PANTHER" id="PTHR14191:SF28">
    <property type="entry name" value="GH04176P-RELATED"/>
    <property type="match status" value="1"/>
</dbReference>
<feature type="compositionally biased region" description="Basic and acidic residues" evidence="2">
    <location>
        <begin position="385"/>
        <end position="398"/>
    </location>
</feature>
<name>A0A6G1S7S1_9ACAR</name>
<protein>
    <submittedName>
        <fullName evidence="4">Na(+)/H(+) exchange regulatory cofactor NHE-RF1</fullName>
    </submittedName>
</protein>
<dbReference type="GO" id="GO:0072659">
    <property type="term" value="P:protein localization to plasma membrane"/>
    <property type="evidence" value="ECO:0007669"/>
    <property type="project" value="TreeGrafter"/>
</dbReference>
<feature type="region of interest" description="Disordered" evidence="2">
    <location>
        <begin position="120"/>
        <end position="409"/>
    </location>
</feature>
<dbReference type="InterPro" id="IPR051067">
    <property type="entry name" value="NHER"/>
</dbReference>
<dbReference type="Pfam" id="PF00595">
    <property type="entry name" value="PDZ"/>
    <property type="match status" value="1"/>
</dbReference>
<proteinExistence type="predicted"/>
<feature type="compositionally biased region" description="Low complexity" evidence="2">
    <location>
        <begin position="138"/>
        <end position="151"/>
    </location>
</feature>
<feature type="region of interest" description="Disordered" evidence="2">
    <location>
        <begin position="466"/>
        <end position="489"/>
    </location>
</feature>
<sequence length="526" mass="58393">MVEILPDDAPAPRLCHLIKWPDFDGYGFNLHAERSNPGQFIGKIDDQSPAQLAGLREGDRIIEVNGVNISNENHRQVVERIKSNPQEARLLVVDAEADAWYREQDLVVKSSQINVVYIKTPVPRPEPDSPRATNFHSQQQQQQPQERQPQENGGDSKSTSSDQNQQQDQQQQQQQQNDQQQPADPTSDHQGQHNSLSGNQSLDTSDFNEKSMEQHEKQSPMAAEETVASRISPPMSPDSGRGDEEQHQPPIAKPGETLTVEAEINHRRPPAEDQISKQSDDHDEEEEEERKKVASEQAPRNKIEALTKSQMDEKEQIRKLHNKSADSGKSSSPDATSSSSNTSGSHSDLVAAGGAVEDVHDESGDAIASAPASPSSNGLAVGGLDKQKEVRSETEHPSEQPTSNHVDVTTVTQQVHKTDATQELRNEMKDTQVNNNNNNKVNLEDSHNEEEGLPENAMTKIVTSSARHQKQALESVGNSNNNNNYSGLNLNMTASQMRELIASRKKFDPKKAQMNIRQKYEIIQQM</sequence>
<dbReference type="GO" id="GO:0043495">
    <property type="term" value="F:protein-membrane adaptor activity"/>
    <property type="evidence" value="ECO:0007669"/>
    <property type="project" value="TreeGrafter"/>
</dbReference>
<evidence type="ECO:0000313" key="5">
    <source>
        <dbReference type="EMBL" id="MDE48383.1"/>
    </source>
</evidence>
<accession>A0A6G1S7S1</accession>
<feature type="compositionally biased region" description="Polar residues" evidence="2">
    <location>
        <begin position="192"/>
        <end position="205"/>
    </location>
</feature>
<dbReference type="EMBL" id="GGYP01001648">
    <property type="protein sequence ID" value="MDE46419.1"/>
    <property type="molecule type" value="Transcribed_RNA"/>
</dbReference>
<feature type="compositionally biased region" description="Low complexity" evidence="2">
    <location>
        <begin position="327"/>
        <end position="347"/>
    </location>
</feature>
<evidence type="ECO:0000256" key="2">
    <source>
        <dbReference type="SAM" id="MobiDB-lite"/>
    </source>
</evidence>
<dbReference type="PANTHER" id="PTHR14191">
    <property type="entry name" value="PDZ DOMAIN CONTAINING PROTEIN"/>
    <property type="match status" value="1"/>
</dbReference>
<feature type="domain" description="PDZ" evidence="3">
    <location>
        <begin position="14"/>
        <end position="96"/>
    </location>
</feature>
<evidence type="ECO:0000256" key="1">
    <source>
        <dbReference type="ARBA" id="ARBA00022737"/>
    </source>
</evidence>
<dbReference type="SUPFAM" id="SSF50156">
    <property type="entry name" value="PDZ domain-like"/>
    <property type="match status" value="1"/>
</dbReference>
<feature type="compositionally biased region" description="Basic and acidic residues" evidence="2">
    <location>
        <begin position="289"/>
        <end position="326"/>
    </location>
</feature>
<dbReference type="AlphaFoldDB" id="A0A6G1S7S1"/>
<organism evidence="4">
    <name type="scientific">Aceria tosichella</name>
    <name type="common">wheat curl mite</name>
    <dbReference type="NCBI Taxonomy" id="561515"/>
    <lineage>
        <taxon>Eukaryota</taxon>
        <taxon>Metazoa</taxon>
        <taxon>Ecdysozoa</taxon>
        <taxon>Arthropoda</taxon>
        <taxon>Chelicerata</taxon>
        <taxon>Arachnida</taxon>
        <taxon>Acari</taxon>
        <taxon>Acariformes</taxon>
        <taxon>Trombidiformes</taxon>
        <taxon>Prostigmata</taxon>
        <taxon>Eupodina</taxon>
        <taxon>Eriophyoidea</taxon>
        <taxon>Eriophyidae</taxon>
        <taxon>Eriophyinae</taxon>
        <taxon>Aceriini</taxon>
        <taxon>Aceria</taxon>
    </lineage>
</organism>
<feature type="region of interest" description="Disordered" evidence="2">
    <location>
        <begin position="432"/>
        <end position="451"/>
    </location>
</feature>
<evidence type="ECO:0000259" key="3">
    <source>
        <dbReference type="PROSITE" id="PS50106"/>
    </source>
</evidence>
<feature type="compositionally biased region" description="Low complexity" evidence="2">
    <location>
        <begin position="162"/>
        <end position="181"/>
    </location>
</feature>
<feature type="compositionally biased region" description="Basic and acidic residues" evidence="2">
    <location>
        <begin position="207"/>
        <end position="218"/>
    </location>
</feature>
<feature type="compositionally biased region" description="Low complexity" evidence="2">
    <location>
        <begin position="477"/>
        <end position="489"/>
    </location>
</feature>
<evidence type="ECO:0000313" key="4">
    <source>
        <dbReference type="EMBL" id="MDE46419.1"/>
    </source>
</evidence>
<dbReference type="Gene3D" id="2.30.42.10">
    <property type="match status" value="1"/>
</dbReference>
<feature type="compositionally biased region" description="Low complexity" evidence="2">
    <location>
        <begin position="366"/>
        <end position="376"/>
    </location>
</feature>
<reference evidence="4" key="1">
    <citation type="submission" date="2018-10" db="EMBL/GenBank/DDBJ databases">
        <title>Transcriptome assembly of Aceria tosichella (Wheat curl mite) Type 2.</title>
        <authorList>
            <person name="Scully E.D."/>
            <person name="Geib S.M."/>
            <person name="Palmer N.A."/>
            <person name="Gupta A.K."/>
            <person name="Sarath G."/>
            <person name="Tatineni S."/>
        </authorList>
    </citation>
    <scope>NUCLEOTIDE SEQUENCE</scope>
    <source>
        <strain evidence="4">LincolnNE</strain>
    </source>
</reference>
<dbReference type="InterPro" id="IPR036034">
    <property type="entry name" value="PDZ_sf"/>
</dbReference>